<sequence>MLKRQQYEISYRNTRVERIYGREELAETLGSRFKAVLGKAYQKTEMRAVVLIDEYDKQLFFSNFLHILAEK</sequence>
<comment type="caution">
    <text evidence="2">The sequence shown here is derived from an EMBL/GenBank/DDBJ whole genome shotgun (WGS) entry which is preliminary data.</text>
</comment>
<evidence type="ECO:0000259" key="1">
    <source>
        <dbReference type="Pfam" id="PF09820"/>
    </source>
</evidence>
<reference evidence="2 3" key="1">
    <citation type="submission" date="2018-08" db="EMBL/GenBank/DDBJ databases">
        <title>A genome reference for cultivated species of the human gut microbiota.</title>
        <authorList>
            <person name="Zou Y."/>
            <person name="Xue W."/>
            <person name="Luo G."/>
        </authorList>
    </citation>
    <scope>NUCLEOTIDE SEQUENCE [LARGE SCALE GENOMIC DNA]</scope>
    <source>
        <strain evidence="2 3">OF03-3</strain>
    </source>
</reference>
<dbReference type="AlphaFoldDB" id="A0AA92UQI5"/>
<proteinExistence type="predicted"/>
<organism evidence="2 3">
    <name type="scientific">Segatella copri</name>
    <dbReference type="NCBI Taxonomy" id="165179"/>
    <lineage>
        <taxon>Bacteria</taxon>
        <taxon>Pseudomonadati</taxon>
        <taxon>Bacteroidota</taxon>
        <taxon>Bacteroidia</taxon>
        <taxon>Bacteroidales</taxon>
        <taxon>Prevotellaceae</taxon>
        <taxon>Segatella</taxon>
    </lineage>
</organism>
<dbReference type="InterPro" id="IPR018631">
    <property type="entry name" value="AAA-ATPase-like_dom"/>
</dbReference>
<accession>A0AA92UQI5</accession>
<dbReference type="Proteomes" id="UP000285604">
    <property type="component" value="Unassembled WGS sequence"/>
</dbReference>
<dbReference type="EMBL" id="QSCI01000002">
    <property type="protein sequence ID" value="RGX98380.1"/>
    <property type="molecule type" value="Genomic_DNA"/>
</dbReference>
<name>A0AA92UQI5_9BACT</name>
<gene>
    <name evidence="2" type="ORF">DXA63_00980</name>
</gene>
<feature type="domain" description="AAA-ATPase-like" evidence="1">
    <location>
        <begin position="7"/>
        <end position="59"/>
    </location>
</feature>
<evidence type="ECO:0000313" key="3">
    <source>
        <dbReference type="Proteomes" id="UP000285604"/>
    </source>
</evidence>
<protein>
    <recommendedName>
        <fullName evidence="1">AAA-ATPase-like domain-containing protein</fullName>
    </recommendedName>
</protein>
<evidence type="ECO:0000313" key="2">
    <source>
        <dbReference type="EMBL" id="RGX98380.1"/>
    </source>
</evidence>
<dbReference type="Pfam" id="PF09820">
    <property type="entry name" value="AAA-ATPase_like"/>
    <property type="match status" value="1"/>
</dbReference>